<name>A0A517Z8A3_9PLAN</name>
<dbReference type="Proteomes" id="UP000320496">
    <property type="component" value="Chromosome"/>
</dbReference>
<evidence type="ECO:0000256" key="2">
    <source>
        <dbReference type="ARBA" id="ARBA00022679"/>
    </source>
</evidence>
<dbReference type="PANTHER" id="PTHR19136">
    <property type="entry name" value="MOLYBDENUM COFACTOR GUANYLYLTRANSFERASE"/>
    <property type="match status" value="1"/>
</dbReference>
<dbReference type="CDD" id="cd02503">
    <property type="entry name" value="MobA"/>
    <property type="match status" value="1"/>
</dbReference>
<keyword evidence="7" id="KW-0501">Molybdenum cofactor biosynthesis</keyword>
<keyword evidence="4" id="KW-0547">Nucleotide-binding</keyword>
<protein>
    <submittedName>
        <fullName evidence="9">Putative molybdenum cofactor guanylyltransferase</fullName>
        <ecNumber evidence="9">2.7.7.77</ecNumber>
    </submittedName>
</protein>
<evidence type="ECO:0000256" key="5">
    <source>
        <dbReference type="ARBA" id="ARBA00022842"/>
    </source>
</evidence>
<accession>A0A517Z8A3</accession>
<dbReference type="AlphaFoldDB" id="A0A517Z8A3"/>
<sequence length="187" mass="20405">MGQPKLSLPFGSEVMLQRVVRLLGEVVSPVVVVAARDQELPELPDDVLVCRDEEEDLGPLAGLAVGLSALEEKVDRAFACGCDVPLLKPEFVRAVIDQLGDHDAAVPKEDDFYHPLAGIYRTSLVPRILTIVRERRLRPLFLIESVDAVDIPVESLRTVDPDLDSLVNTNTPEAYEAALQKAGVSAE</sequence>
<keyword evidence="9" id="KW-0548">Nucleotidyltransferase</keyword>
<evidence type="ECO:0000256" key="4">
    <source>
        <dbReference type="ARBA" id="ARBA00022741"/>
    </source>
</evidence>
<dbReference type="EC" id="2.7.7.77" evidence="9"/>
<dbReference type="InterPro" id="IPR013482">
    <property type="entry name" value="Molybde_CF_guanTrfase"/>
</dbReference>
<organism evidence="9 10">
    <name type="scientific">Maioricimonas rarisocia</name>
    <dbReference type="NCBI Taxonomy" id="2528026"/>
    <lineage>
        <taxon>Bacteria</taxon>
        <taxon>Pseudomonadati</taxon>
        <taxon>Planctomycetota</taxon>
        <taxon>Planctomycetia</taxon>
        <taxon>Planctomycetales</taxon>
        <taxon>Planctomycetaceae</taxon>
        <taxon>Maioricimonas</taxon>
    </lineage>
</organism>
<dbReference type="GO" id="GO:0005525">
    <property type="term" value="F:GTP binding"/>
    <property type="evidence" value="ECO:0007669"/>
    <property type="project" value="UniProtKB-KW"/>
</dbReference>
<keyword evidence="1" id="KW-0963">Cytoplasm</keyword>
<evidence type="ECO:0000256" key="3">
    <source>
        <dbReference type="ARBA" id="ARBA00022723"/>
    </source>
</evidence>
<dbReference type="GO" id="GO:0061603">
    <property type="term" value="F:molybdenum cofactor guanylyltransferase activity"/>
    <property type="evidence" value="ECO:0007669"/>
    <property type="project" value="UniProtKB-EC"/>
</dbReference>
<reference evidence="9 10" key="1">
    <citation type="submission" date="2019-02" db="EMBL/GenBank/DDBJ databases">
        <title>Deep-cultivation of Planctomycetes and their phenomic and genomic characterization uncovers novel biology.</title>
        <authorList>
            <person name="Wiegand S."/>
            <person name="Jogler M."/>
            <person name="Boedeker C."/>
            <person name="Pinto D."/>
            <person name="Vollmers J."/>
            <person name="Rivas-Marin E."/>
            <person name="Kohn T."/>
            <person name="Peeters S.H."/>
            <person name="Heuer A."/>
            <person name="Rast P."/>
            <person name="Oberbeckmann S."/>
            <person name="Bunk B."/>
            <person name="Jeske O."/>
            <person name="Meyerdierks A."/>
            <person name="Storesund J.E."/>
            <person name="Kallscheuer N."/>
            <person name="Luecker S."/>
            <person name="Lage O.M."/>
            <person name="Pohl T."/>
            <person name="Merkel B.J."/>
            <person name="Hornburger P."/>
            <person name="Mueller R.-W."/>
            <person name="Bruemmer F."/>
            <person name="Labrenz M."/>
            <person name="Spormann A.M."/>
            <person name="Op den Camp H."/>
            <person name="Overmann J."/>
            <person name="Amann R."/>
            <person name="Jetten M.S.M."/>
            <person name="Mascher T."/>
            <person name="Medema M.H."/>
            <person name="Devos D.P."/>
            <person name="Kaster A.-K."/>
            <person name="Ovreas L."/>
            <person name="Rohde M."/>
            <person name="Galperin M.Y."/>
            <person name="Jogler C."/>
        </authorList>
    </citation>
    <scope>NUCLEOTIDE SEQUENCE [LARGE SCALE GENOMIC DNA]</scope>
    <source>
        <strain evidence="9 10">Mal4</strain>
    </source>
</reference>
<feature type="domain" description="MobA-like NTP transferase" evidence="8">
    <location>
        <begin position="1"/>
        <end position="141"/>
    </location>
</feature>
<keyword evidence="2 9" id="KW-0808">Transferase</keyword>
<keyword evidence="5" id="KW-0460">Magnesium</keyword>
<gene>
    <name evidence="9" type="primary">mobA</name>
    <name evidence="9" type="ORF">Mal4_30380</name>
</gene>
<evidence type="ECO:0000256" key="7">
    <source>
        <dbReference type="ARBA" id="ARBA00023150"/>
    </source>
</evidence>
<dbReference type="InterPro" id="IPR025877">
    <property type="entry name" value="MobA-like_NTP_Trfase"/>
</dbReference>
<dbReference type="EMBL" id="CP036275">
    <property type="protein sequence ID" value="QDU38708.1"/>
    <property type="molecule type" value="Genomic_DNA"/>
</dbReference>
<dbReference type="InterPro" id="IPR029044">
    <property type="entry name" value="Nucleotide-diphossugar_trans"/>
</dbReference>
<keyword evidence="6" id="KW-0342">GTP-binding</keyword>
<dbReference type="GO" id="GO:0046872">
    <property type="term" value="F:metal ion binding"/>
    <property type="evidence" value="ECO:0007669"/>
    <property type="project" value="UniProtKB-KW"/>
</dbReference>
<keyword evidence="3" id="KW-0479">Metal-binding</keyword>
<evidence type="ECO:0000256" key="1">
    <source>
        <dbReference type="ARBA" id="ARBA00022490"/>
    </source>
</evidence>
<dbReference type="Pfam" id="PF12804">
    <property type="entry name" value="NTP_transf_3"/>
    <property type="match status" value="1"/>
</dbReference>
<dbReference type="SUPFAM" id="SSF53448">
    <property type="entry name" value="Nucleotide-diphospho-sugar transferases"/>
    <property type="match status" value="1"/>
</dbReference>
<evidence type="ECO:0000313" key="9">
    <source>
        <dbReference type="EMBL" id="QDU38708.1"/>
    </source>
</evidence>
<dbReference type="KEGG" id="mri:Mal4_30380"/>
<evidence type="ECO:0000313" key="10">
    <source>
        <dbReference type="Proteomes" id="UP000320496"/>
    </source>
</evidence>
<proteinExistence type="predicted"/>
<dbReference type="PANTHER" id="PTHR19136:SF81">
    <property type="entry name" value="MOLYBDENUM COFACTOR GUANYLYLTRANSFERASE"/>
    <property type="match status" value="1"/>
</dbReference>
<dbReference type="Gene3D" id="3.90.550.10">
    <property type="entry name" value="Spore Coat Polysaccharide Biosynthesis Protein SpsA, Chain A"/>
    <property type="match status" value="1"/>
</dbReference>
<evidence type="ECO:0000256" key="6">
    <source>
        <dbReference type="ARBA" id="ARBA00023134"/>
    </source>
</evidence>
<evidence type="ECO:0000259" key="8">
    <source>
        <dbReference type="Pfam" id="PF12804"/>
    </source>
</evidence>
<keyword evidence="10" id="KW-1185">Reference proteome</keyword>
<dbReference type="GO" id="GO:0006777">
    <property type="term" value="P:Mo-molybdopterin cofactor biosynthetic process"/>
    <property type="evidence" value="ECO:0007669"/>
    <property type="project" value="UniProtKB-KW"/>
</dbReference>